<proteinExistence type="predicted"/>
<organism evidence="1 2">
    <name type="scientific">Colletotrichum zoysiae</name>
    <dbReference type="NCBI Taxonomy" id="1216348"/>
    <lineage>
        <taxon>Eukaryota</taxon>
        <taxon>Fungi</taxon>
        <taxon>Dikarya</taxon>
        <taxon>Ascomycota</taxon>
        <taxon>Pezizomycotina</taxon>
        <taxon>Sordariomycetes</taxon>
        <taxon>Hypocreomycetidae</taxon>
        <taxon>Glomerellales</taxon>
        <taxon>Glomerellaceae</taxon>
        <taxon>Colletotrichum</taxon>
        <taxon>Colletotrichum graminicola species complex</taxon>
    </lineage>
</organism>
<dbReference type="AlphaFoldDB" id="A0AAD9HUF3"/>
<sequence>MLPKMDHQVFKTLEGFENSKITIVEWETPLLRRLGYPLASKSDLIFMVPDNQIQDANDIATRNGLKLAGDDELPISYLVEFAKQGFRYVYGEPKSKFILLPLSWSGIEQDELSTITTDISLPCTIWTVPMPAFCAASLRIIMQEECGSRVRGMAVADLANVIAYRMFDMSYEGSYLQNPEDDVDDEAVGFQKDEDAAVLADKEASDMKNAVDNIRGWEFKKDGDWNRNTLIQLVTGKQRYDDLPSREPRHKKA</sequence>
<evidence type="ECO:0000313" key="2">
    <source>
        <dbReference type="Proteomes" id="UP001232148"/>
    </source>
</evidence>
<protein>
    <submittedName>
        <fullName evidence="1">Uncharacterized protein</fullName>
    </submittedName>
</protein>
<dbReference type="Proteomes" id="UP001232148">
    <property type="component" value="Unassembled WGS sequence"/>
</dbReference>
<accession>A0AAD9HUF3</accession>
<name>A0AAD9HUF3_9PEZI</name>
<comment type="caution">
    <text evidence="1">The sequence shown here is derived from an EMBL/GenBank/DDBJ whole genome shotgun (WGS) entry which is preliminary data.</text>
</comment>
<reference evidence="1" key="1">
    <citation type="submission" date="2021-06" db="EMBL/GenBank/DDBJ databases">
        <title>Comparative genomics, transcriptomics and evolutionary studies reveal genomic signatures of adaptation to plant cell wall in hemibiotrophic fungi.</title>
        <authorList>
            <consortium name="DOE Joint Genome Institute"/>
            <person name="Baroncelli R."/>
            <person name="Diaz J.F."/>
            <person name="Benocci T."/>
            <person name="Peng M."/>
            <person name="Battaglia E."/>
            <person name="Haridas S."/>
            <person name="Andreopoulos W."/>
            <person name="Labutti K."/>
            <person name="Pangilinan J."/>
            <person name="Floch G.L."/>
            <person name="Makela M.R."/>
            <person name="Henrissat B."/>
            <person name="Grigoriev I.V."/>
            <person name="Crouch J.A."/>
            <person name="De Vries R.P."/>
            <person name="Sukno S.A."/>
            <person name="Thon M.R."/>
        </authorList>
    </citation>
    <scope>NUCLEOTIDE SEQUENCE</scope>
    <source>
        <strain evidence="1">MAFF235873</strain>
    </source>
</reference>
<gene>
    <name evidence="1" type="ORF">LX32DRAFT_579614</name>
</gene>
<keyword evidence="2" id="KW-1185">Reference proteome</keyword>
<evidence type="ECO:0000313" key="1">
    <source>
        <dbReference type="EMBL" id="KAK2034104.1"/>
    </source>
</evidence>
<dbReference type="EMBL" id="MU842816">
    <property type="protein sequence ID" value="KAK2034104.1"/>
    <property type="molecule type" value="Genomic_DNA"/>
</dbReference>